<evidence type="ECO:0000313" key="9">
    <source>
        <dbReference type="Proteomes" id="UP000730862"/>
    </source>
</evidence>
<protein>
    <recommendedName>
        <fullName evidence="7">Endoribonuclease YoeB</fullName>
    </recommendedName>
    <alternativeName>
        <fullName evidence="6">Putative mRNA interferase YoeB</fullName>
    </alternativeName>
</protein>
<dbReference type="GO" id="GO:0045892">
    <property type="term" value="P:negative regulation of DNA-templated transcription"/>
    <property type="evidence" value="ECO:0007669"/>
    <property type="project" value="TreeGrafter"/>
</dbReference>
<dbReference type="SUPFAM" id="SSF143011">
    <property type="entry name" value="RelE-like"/>
    <property type="match status" value="1"/>
</dbReference>
<organism evidence="8 9">
    <name type="scientific">Finegoldia magna</name>
    <name type="common">Peptostreptococcus magnus</name>
    <dbReference type="NCBI Taxonomy" id="1260"/>
    <lineage>
        <taxon>Bacteria</taxon>
        <taxon>Bacillati</taxon>
        <taxon>Bacillota</taxon>
        <taxon>Tissierellia</taxon>
        <taxon>Tissierellales</taxon>
        <taxon>Peptoniphilaceae</taxon>
        <taxon>Finegoldia</taxon>
    </lineage>
</organism>
<evidence type="ECO:0000256" key="1">
    <source>
        <dbReference type="ARBA" id="ARBA00008172"/>
    </source>
</evidence>
<reference evidence="8" key="1">
    <citation type="submission" date="2021-02" db="EMBL/GenBank/DDBJ databases">
        <title>Infant gut strain persistence is associated with maternal origin, phylogeny, and functional potential including surface adhesion and iron acquisition.</title>
        <authorList>
            <person name="Lou Y.C."/>
        </authorList>
    </citation>
    <scope>NUCLEOTIDE SEQUENCE</scope>
    <source>
        <strain evidence="8">L3_058_000G1_dasL3_058_000G1_concoct_72</strain>
    </source>
</reference>
<evidence type="ECO:0000256" key="3">
    <source>
        <dbReference type="ARBA" id="ARBA00022722"/>
    </source>
</evidence>
<comment type="caution">
    <text evidence="8">The sequence shown here is derived from an EMBL/GenBank/DDBJ whole genome shotgun (WGS) entry which is preliminary data.</text>
</comment>
<evidence type="ECO:0000256" key="2">
    <source>
        <dbReference type="ARBA" id="ARBA00022649"/>
    </source>
</evidence>
<dbReference type="Pfam" id="PF06769">
    <property type="entry name" value="YoeB_toxin"/>
    <property type="match status" value="1"/>
</dbReference>
<evidence type="ECO:0000256" key="5">
    <source>
        <dbReference type="ARBA" id="ARBA00022801"/>
    </source>
</evidence>
<proteinExistence type="inferred from homology"/>
<comment type="similarity">
    <text evidence="1">Belongs to the YoeB family.</text>
</comment>
<dbReference type="NCBIfam" id="TIGR02385">
    <property type="entry name" value="RelE_StbE"/>
    <property type="match status" value="1"/>
</dbReference>
<dbReference type="InterPro" id="IPR035093">
    <property type="entry name" value="RelE/ParE_toxin_dom_sf"/>
</dbReference>
<dbReference type="PANTHER" id="PTHR38039">
    <property type="entry name" value="TOXIN YOEB"/>
    <property type="match status" value="1"/>
</dbReference>
<sequence length="89" mass="10560">MVTYKIVYTKKAIKDIKNLKASGIDKKAKMLVELIKQNPYQTPPSYEKLQGELKGAYSRRINIQHHLVYEVYEKEKTIKIISLWSHYEF</sequence>
<evidence type="ECO:0000256" key="6">
    <source>
        <dbReference type="ARBA" id="ARBA00030388"/>
    </source>
</evidence>
<dbReference type="RefSeq" id="WP_278735183.1">
    <property type="nucleotide sequence ID" value="NZ_JAHAIK010000004.1"/>
</dbReference>
<keyword evidence="5" id="KW-0378">Hydrolase</keyword>
<name>A0A943QHX6_FINMA</name>
<dbReference type="InterPro" id="IPR009614">
    <property type="entry name" value="YoeB_toxin"/>
</dbReference>
<evidence type="ECO:0000256" key="7">
    <source>
        <dbReference type="ARBA" id="ARBA00050056"/>
    </source>
</evidence>
<dbReference type="PANTHER" id="PTHR38039:SF1">
    <property type="entry name" value="TOXIN YOEB"/>
    <property type="match status" value="1"/>
</dbReference>
<dbReference type="GO" id="GO:0004519">
    <property type="term" value="F:endonuclease activity"/>
    <property type="evidence" value="ECO:0007669"/>
    <property type="project" value="UniProtKB-KW"/>
</dbReference>
<dbReference type="GO" id="GO:0016787">
    <property type="term" value="F:hydrolase activity"/>
    <property type="evidence" value="ECO:0007669"/>
    <property type="project" value="UniProtKB-KW"/>
</dbReference>
<dbReference type="Gene3D" id="3.30.2310.20">
    <property type="entry name" value="RelE-like"/>
    <property type="match status" value="1"/>
</dbReference>
<evidence type="ECO:0000256" key="4">
    <source>
        <dbReference type="ARBA" id="ARBA00022759"/>
    </source>
</evidence>
<evidence type="ECO:0000313" key="8">
    <source>
        <dbReference type="EMBL" id="MBS5964383.1"/>
    </source>
</evidence>
<keyword evidence="3" id="KW-0540">Nuclease</keyword>
<dbReference type="NCBIfam" id="TIGR02116">
    <property type="entry name" value="toxin_Txe_YoeB"/>
    <property type="match status" value="1"/>
</dbReference>
<dbReference type="AlphaFoldDB" id="A0A943QHX6"/>
<gene>
    <name evidence="8" type="ORF">KIA07_01805</name>
</gene>
<keyword evidence="2" id="KW-1277">Toxin-antitoxin system</keyword>
<dbReference type="GO" id="GO:0006401">
    <property type="term" value="P:RNA catabolic process"/>
    <property type="evidence" value="ECO:0007669"/>
    <property type="project" value="InterPro"/>
</dbReference>
<dbReference type="Proteomes" id="UP000730862">
    <property type="component" value="Unassembled WGS sequence"/>
</dbReference>
<accession>A0A943QHX6</accession>
<keyword evidence="4" id="KW-0255">Endonuclease</keyword>
<dbReference type="EMBL" id="JAHAIK010000004">
    <property type="protein sequence ID" value="MBS5964383.1"/>
    <property type="molecule type" value="Genomic_DNA"/>
</dbReference>
<dbReference type="InterPro" id="IPR007712">
    <property type="entry name" value="RelE/ParE_toxin"/>
</dbReference>